<dbReference type="Pfam" id="PF03281">
    <property type="entry name" value="Mab-21"/>
    <property type="match status" value="1"/>
</dbReference>
<dbReference type="PANTHER" id="PTHR10656">
    <property type="entry name" value="CELL FATE DETERMINING PROTEIN MAB21-RELATED"/>
    <property type="match status" value="1"/>
</dbReference>
<evidence type="ECO:0000256" key="3">
    <source>
        <dbReference type="ARBA" id="ARBA00008307"/>
    </source>
</evidence>
<sequence>MSWNLHYLESFINNTNLVYPGLLEVKLTHSGPARTLKVFYNFVWISVDLVPVFAIDSKLLQKYTLENIPDFSEESLLNCYLVPKPLKIELSCLVTEDSIEKVWRIHFAETEKQILKGKCALKPLIKLMKDLRDKEMWPIPSYFLKVVAFWLVKKHPHQSFWNDSKFGFLFMKFLEALETHLEAKHLGHILYPKFNLFHSLSPKTLMDLKKRVNSIIVNLSKRPVLAYKLFKVPILDHHLS</sequence>
<dbReference type="AlphaFoldDB" id="A0A8T0ERS5"/>
<dbReference type="Proteomes" id="UP000807504">
    <property type="component" value="Unassembled WGS sequence"/>
</dbReference>
<evidence type="ECO:0000256" key="9">
    <source>
        <dbReference type="ARBA" id="ARBA00022842"/>
    </source>
</evidence>
<keyword evidence="4" id="KW-0808">Transferase</keyword>
<evidence type="ECO:0000256" key="1">
    <source>
        <dbReference type="ARBA" id="ARBA00001936"/>
    </source>
</evidence>
<keyword evidence="15" id="KW-1185">Reference proteome</keyword>
<evidence type="ECO:0000256" key="11">
    <source>
        <dbReference type="ARBA" id="ARBA00023211"/>
    </source>
</evidence>
<keyword evidence="10" id="KW-0342">GTP-binding</keyword>
<feature type="domain" description="Mab-21-like HhH/H2TH-like" evidence="13">
    <location>
        <begin position="121"/>
        <end position="213"/>
    </location>
</feature>
<keyword evidence="9" id="KW-0460">Magnesium</keyword>
<keyword evidence="8" id="KW-0067">ATP-binding</keyword>
<dbReference type="GO" id="GO:0005524">
    <property type="term" value="F:ATP binding"/>
    <property type="evidence" value="ECO:0007669"/>
    <property type="project" value="UniProtKB-KW"/>
</dbReference>
<comment type="caution">
    <text evidence="14">The sequence shown here is derived from an EMBL/GenBank/DDBJ whole genome shotgun (WGS) entry which is preliminary data.</text>
</comment>
<evidence type="ECO:0000256" key="2">
    <source>
        <dbReference type="ARBA" id="ARBA00001946"/>
    </source>
</evidence>
<gene>
    <name evidence="14" type="ORF">HNY73_014742</name>
</gene>
<evidence type="ECO:0000313" key="15">
    <source>
        <dbReference type="Proteomes" id="UP000807504"/>
    </source>
</evidence>
<feature type="domain" description="Mab-21-like nucleotidyltransferase" evidence="12">
    <location>
        <begin position="23"/>
        <end position="117"/>
    </location>
</feature>
<keyword evidence="5" id="KW-0548">Nucleotidyltransferase</keyword>
<evidence type="ECO:0000313" key="14">
    <source>
        <dbReference type="EMBL" id="KAF8777964.1"/>
    </source>
</evidence>
<evidence type="ECO:0000259" key="12">
    <source>
        <dbReference type="Pfam" id="PF03281"/>
    </source>
</evidence>
<comment type="similarity">
    <text evidence="3">Belongs to the mab-21 family.</text>
</comment>
<evidence type="ECO:0000256" key="5">
    <source>
        <dbReference type="ARBA" id="ARBA00022695"/>
    </source>
</evidence>
<keyword evidence="7" id="KW-0547">Nucleotide-binding</keyword>
<dbReference type="GO" id="GO:0016779">
    <property type="term" value="F:nucleotidyltransferase activity"/>
    <property type="evidence" value="ECO:0007669"/>
    <property type="project" value="UniProtKB-KW"/>
</dbReference>
<protein>
    <submittedName>
        <fullName evidence="14">Protein mab-21 like protein</fullName>
    </submittedName>
</protein>
<evidence type="ECO:0000256" key="6">
    <source>
        <dbReference type="ARBA" id="ARBA00022723"/>
    </source>
</evidence>
<name>A0A8T0ERS5_ARGBR</name>
<comment type="cofactor">
    <cofactor evidence="2">
        <name>Mg(2+)</name>
        <dbReference type="ChEBI" id="CHEBI:18420"/>
    </cofactor>
</comment>
<evidence type="ECO:0000256" key="10">
    <source>
        <dbReference type="ARBA" id="ARBA00023134"/>
    </source>
</evidence>
<dbReference type="EMBL" id="JABXBU010002072">
    <property type="protein sequence ID" value="KAF8777964.1"/>
    <property type="molecule type" value="Genomic_DNA"/>
</dbReference>
<dbReference type="InterPro" id="IPR046906">
    <property type="entry name" value="Mab-21_HhH/H2TH-like"/>
</dbReference>
<comment type="cofactor">
    <cofactor evidence="1">
        <name>Mn(2+)</name>
        <dbReference type="ChEBI" id="CHEBI:29035"/>
    </cofactor>
</comment>
<evidence type="ECO:0000256" key="8">
    <source>
        <dbReference type="ARBA" id="ARBA00022840"/>
    </source>
</evidence>
<evidence type="ECO:0000256" key="7">
    <source>
        <dbReference type="ARBA" id="ARBA00022741"/>
    </source>
</evidence>
<dbReference type="Pfam" id="PF20266">
    <property type="entry name" value="Mab-21_C"/>
    <property type="match status" value="1"/>
</dbReference>
<evidence type="ECO:0000256" key="4">
    <source>
        <dbReference type="ARBA" id="ARBA00022679"/>
    </source>
</evidence>
<dbReference type="InterPro" id="IPR046903">
    <property type="entry name" value="Mab-21-like_nuc_Trfase"/>
</dbReference>
<accession>A0A8T0ERS5</accession>
<dbReference type="Gene3D" id="1.10.1410.40">
    <property type="match status" value="1"/>
</dbReference>
<dbReference type="PANTHER" id="PTHR10656:SF42">
    <property type="entry name" value="CYCLIC GMP-AMP SYNTHASE-LIKE PROTEIN-RELATED"/>
    <property type="match status" value="1"/>
</dbReference>
<dbReference type="GO" id="GO:0046872">
    <property type="term" value="F:metal ion binding"/>
    <property type="evidence" value="ECO:0007669"/>
    <property type="project" value="UniProtKB-KW"/>
</dbReference>
<organism evidence="14 15">
    <name type="scientific">Argiope bruennichi</name>
    <name type="common">Wasp spider</name>
    <name type="synonym">Aranea bruennichi</name>
    <dbReference type="NCBI Taxonomy" id="94029"/>
    <lineage>
        <taxon>Eukaryota</taxon>
        <taxon>Metazoa</taxon>
        <taxon>Ecdysozoa</taxon>
        <taxon>Arthropoda</taxon>
        <taxon>Chelicerata</taxon>
        <taxon>Arachnida</taxon>
        <taxon>Araneae</taxon>
        <taxon>Araneomorphae</taxon>
        <taxon>Entelegynae</taxon>
        <taxon>Araneoidea</taxon>
        <taxon>Araneidae</taxon>
        <taxon>Argiope</taxon>
    </lineage>
</organism>
<keyword evidence="6" id="KW-0479">Metal-binding</keyword>
<proteinExistence type="inferred from homology"/>
<reference evidence="14" key="1">
    <citation type="journal article" date="2020" name="bioRxiv">
        <title>Chromosome-level reference genome of the European wasp spider Argiope bruennichi: a resource for studies on range expansion and evolutionary adaptation.</title>
        <authorList>
            <person name="Sheffer M.M."/>
            <person name="Hoppe A."/>
            <person name="Krehenwinkel H."/>
            <person name="Uhl G."/>
            <person name="Kuss A.W."/>
            <person name="Jensen L."/>
            <person name="Jensen C."/>
            <person name="Gillespie R.G."/>
            <person name="Hoff K.J."/>
            <person name="Prost S."/>
        </authorList>
    </citation>
    <scope>NUCLEOTIDE SEQUENCE</scope>
</reference>
<keyword evidence="11" id="KW-0464">Manganese</keyword>
<dbReference type="InterPro" id="IPR024810">
    <property type="entry name" value="MAB21L/cGLR"/>
</dbReference>
<dbReference type="SMART" id="SM01265">
    <property type="entry name" value="Mab-21"/>
    <property type="match status" value="1"/>
</dbReference>
<reference evidence="14" key="2">
    <citation type="submission" date="2020-06" db="EMBL/GenBank/DDBJ databases">
        <authorList>
            <person name="Sheffer M."/>
        </authorList>
    </citation>
    <scope>NUCLEOTIDE SEQUENCE</scope>
</reference>
<dbReference type="GO" id="GO:0005525">
    <property type="term" value="F:GTP binding"/>
    <property type="evidence" value="ECO:0007669"/>
    <property type="project" value="UniProtKB-KW"/>
</dbReference>
<evidence type="ECO:0000259" key="13">
    <source>
        <dbReference type="Pfam" id="PF20266"/>
    </source>
</evidence>